<evidence type="ECO:0000313" key="3">
    <source>
        <dbReference type="Proteomes" id="UP001162891"/>
    </source>
</evidence>
<sequence>MRICIFTPYDLTHEGGVNRHAVSLSRALGALGHQARVVGPASGKVPEGCEGLRGVVPVRANGSVARIGLLVPPRATRSLLEANAFDVVHVHEPIVPGPGRHALRFAGAPVVATFHANAERELPLQKVLRRVASGGLSRIAFGIAVSREAKRFSRTIYRGRTAVIPNGVDLGRFAAALDPAPALVRPPRPVRVLFVGRYGEPRKGFTVLLDAMTLLRTQGRAIEVDVVGVGPRERYQRRAERLGVRFHGRLSDAELALRYRESDVFCAPSLGGESFGMVLVEAMAAGCPVVASDIPGYAEAARGAALLAPAGDAGQLAVALWRAGQDPELRQRLVARGRARADALCWTRVAGRVLHIYRSAIHAAEVAPAALAHAGGRAG</sequence>
<dbReference type="PANTHER" id="PTHR45947">
    <property type="entry name" value="SULFOQUINOVOSYL TRANSFERASE SQD2"/>
    <property type="match status" value="1"/>
</dbReference>
<keyword evidence="2" id="KW-0328">Glycosyltransferase</keyword>
<dbReference type="Gene3D" id="3.40.50.2000">
    <property type="entry name" value="Glycogen Phosphorylase B"/>
    <property type="match status" value="2"/>
</dbReference>
<reference evidence="3" key="1">
    <citation type="journal article" date="2022" name="Int. J. Syst. Evol. Microbiol.">
        <title>Anaeromyxobacter oryzae sp. nov., Anaeromyxobacter diazotrophicus sp. nov. and Anaeromyxobacter paludicola sp. nov., isolated from paddy soils.</title>
        <authorList>
            <person name="Itoh H."/>
            <person name="Xu Z."/>
            <person name="Mise K."/>
            <person name="Masuda Y."/>
            <person name="Ushijima N."/>
            <person name="Hayakawa C."/>
            <person name="Shiratori Y."/>
            <person name="Senoo K."/>
        </authorList>
    </citation>
    <scope>NUCLEOTIDE SEQUENCE [LARGE SCALE GENOMIC DNA]</scope>
    <source>
        <strain evidence="3">Red232</strain>
    </source>
</reference>
<evidence type="ECO:0000259" key="1">
    <source>
        <dbReference type="Pfam" id="PF13439"/>
    </source>
</evidence>
<dbReference type="CDD" id="cd03801">
    <property type="entry name" value="GT4_PimA-like"/>
    <property type="match status" value="1"/>
</dbReference>
<protein>
    <submittedName>
        <fullName evidence="2">Phosphatidyl-myo-inositol mannosyltransferase</fullName>
    </submittedName>
</protein>
<gene>
    <name evidence="2" type="primary">pimA_2</name>
    <name evidence="2" type="ORF">AMOR_22550</name>
</gene>
<dbReference type="SUPFAM" id="SSF53756">
    <property type="entry name" value="UDP-Glycosyltransferase/glycogen phosphorylase"/>
    <property type="match status" value="1"/>
</dbReference>
<organism evidence="2 3">
    <name type="scientific">Anaeromyxobacter oryzae</name>
    <dbReference type="NCBI Taxonomy" id="2918170"/>
    <lineage>
        <taxon>Bacteria</taxon>
        <taxon>Pseudomonadati</taxon>
        <taxon>Myxococcota</taxon>
        <taxon>Myxococcia</taxon>
        <taxon>Myxococcales</taxon>
        <taxon>Cystobacterineae</taxon>
        <taxon>Anaeromyxobacteraceae</taxon>
        <taxon>Anaeromyxobacter</taxon>
    </lineage>
</organism>
<dbReference type="InterPro" id="IPR050194">
    <property type="entry name" value="Glycosyltransferase_grp1"/>
</dbReference>
<dbReference type="Proteomes" id="UP001162891">
    <property type="component" value="Chromosome"/>
</dbReference>
<dbReference type="PANTHER" id="PTHR45947:SF3">
    <property type="entry name" value="SULFOQUINOVOSYL TRANSFERASE SQD2"/>
    <property type="match status" value="1"/>
</dbReference>
<proteinExistence type="predicted"/>
<dbReference type="EMBL" id="AP025591">
    <property type="protein sequence ID" value="BDG03259.1"/>
    <property type="molecule type" value="Genomic_DNA"/>
</dbReference>
<dbReference type="Pfam" id="PF13439">
    <property type="entry name" value="Glyco_transf_4"/>
    <property type="match status" value="1"/>
</dbReference>
<keyword evidence="2" id="KW-0808">Transferase</keyword>
<name>A0ABM7WUT3_9BACT</name>
<dbReference type="Pfam" id="PF13692">
    <property type="entry name" value="Glyco_trans_1_4"/>
    <property type="match status" value="1"/>
</dbReference>
<dbReference type="InterPro" id="IPR028098">
    <property type="entry name" value="Glyco_trans_4-like_N"/>
</dbReference>
<dbReference type="GO" id="GO:0016757">
    <property type="term" value="F:glycosyltransferase activity"/>
    <property type="evidence" value="ECO:0007669"/>
    <property type="project" value="UniProtKB-KW"/>
</dbReference>
<dbReference type="RefSeq" id="WP_248361104.1">
    <property type="nucleotide sequence ID" value="NZ_AP025591.1"/>
</dbReference>
<evidence type="ECO:0000313" key="2">
    <source>
        <dbReference type="EMBL" id="BDG03259.1"/>
    </source>
</evidence>
<feature type="domain" description="Glycosyltransferase subfamily 4-like N-terminal" evidence="1">
    <location>
        <begin position="15"/>
        <end position="172"/>
    </location>
</feature>
<accession>A0ABM7WUT3</accession>
<keyword evidence="3" id="KW-1185">Reference proteome</keyword>